<proteinExistence type="predicted"/>
<name>A0A1G4HYS7_TRYEQ</name>
<evidence type="ECO:0000256" key="1">
    <source>
        <dbReference type="SAM" id="MobiDB-lite"/>
    </source>
</evidence>
<dbReference type="Proteomes" id="UP000195570">
    <property type="component" value="Unassembled WGS sequence"/>
</dbReference>
<dbReference type="VEuPathDB" id="TriTrypDB:TEOVI_000007200"/>
<dbReference type="AlphaFoldDB" id="A0A1G4HYS7"/>
<dbReference type="Pfam" id="PF04004">
    <property type="entry name" value="Leo1"/>
    <property type="match status" value="1"/>
</dbReference>
<evidence type="ECO:0000313" key="2">
    <source>
        <dbReference type="EMBL" id="SCU64340.1"/>
    </source>
</evidence>
<dbReference type="PANTHER" id="PTHR23146">
    <property type="entry name" value="LEO1 PROTEIN"/>
    <property type="match status" value="1"/>
</dbReference>
<feature type="compositionally biased region" description="Low complexity" evidence="1">
    <location>
        <begin position="33"/>
        <end position="42"/>
    </location>
</feature>
<dbReference type="GO" id="GO:0016593">
    <property type="term" value="C:Cdc73/Paf1 complex"/>
    <property type="evidence" value="ECO:0007669"/>
    <property type="project" value="InterPro"/>
</dbReference>
<dbReference type="EMBL" id="CZPT02000044">
    <property type="protein sequence ID" value="SCU64340.1"/>
    <property type="molecule type" value="Genomic_DNA"/>
</dbReference>
<keyword evidence="3" id="KW-1185">Reference proteome</keyword>
<sequence>MYRHGLESEEQQHEDLLLLPTQSDTQTTEERTTANPTTQGATDEGGSGAADGEGAATYLTPRAVSVDSDLTLEDLFGPFFYVDKSLVVVDPALLGSRSLLRRFFGDTICETDVDITSDNEEALRKEVELARKEACVNYVYELFGEEGAAIIGTQEPKPFDCLVSSVPDKQNVGLYEEMWLTDMPKIAPNRQTLHMEPRPYVSSNPSAPLRSTERSLYTTQNVIRWSIGCRDKLFVSNARIVRWSDGSTTLRVGSDSFPLQLSRDNAITMLASPSAISKGDLTLPAMVSVINPSKHFVAECNSAASIEKAVNEENQRIRSVSAQHNLAYSVPTLPRVDWNNLAASGTPEGEFLARSYNLRKKMMEQRKNRGEPMTLTEQLQMESELFEKLQSLSAKELLEQQQEQERQAALRSLTRQNQTAHRRRFERTVELEGGEYREGHNSMGGGNTGLNGGDFDNNDEDEEIEDDYETMLENVRRKRQREDDEADAKHARNIRLYEQARAGQYGSLIDSMQDLLSQLPDGSIVRESVDETVEFLRAGSFSPAVVIKEVPLMLEGVASECPDVDIGKVREELRKLHERK</sequence>
<comment type="caution">
    <text evidence="2">The sequence shown here is derived from an EMBL/GenBank/DDBJ whole genome shotgun (WGS) entry which is preliminary data.</text>
</comment>
<dbReference type="GeneID" id="92374012"/>
<dbReference type="PANTHER" id="PTHR23146:SF0">
    <property type="entry name" value="RNA POLYMERASE-ASSOCIATED PROTEIN LEO1"/>
    <property type="match status" value="1"/>
</dbReference>
<dbReference type="GO" id="GO:1990269">
    <property type="term" value="F:RNA polymerase II C-terminal domain phosphoserine binding"/>
    <property type="evidence" value="ECO:0007669"/>
    <property type="project" value="TreeGrafter"/>
</dbReference>
<reference evidence="2" key="1">
    <citation type="submission" date="2016-09" db="EMBL/GenBank/DDBJ databases">
        <authorList>
            <person name="Hebert L."/>
            <person name="Moumen B."/>
        </authorList>
    </citation>
    <scope>NUCLEOTIDE SEQUENCE [LARGE SCALE GENOMIC DNA]</scope>
    <source>
        <strain evidence="2">OVI</strain>
    </source>
</reference>
<feature type="compositionally biased region" description="Gly residues" evidence="1">
    <location>
        <begin position="442"/>
        <end position="452"/>
    </location>
</feature>
<gene>
    <name evidence="2" type="ORF">TEOVI_000007200</name>
</gene>
<feature type="compositionally biased region" description="Basic and acidic residues" evidence="1">
    <location>
        <begin position="1"/>
        <end position="16"/>
    </location>
</feature>
<dbReference type="GO" id="GO:0006368">
    <property type="term" value="P:transcription elongation by RNA polymerase II"/>
    <property type="evidence" value="ECO:0007669"/>
    <property type="project" value="InterPro"/>
</dbReference>
<feature type="region of interest" description="Disordered" evidence="1">
    <location>
        <begin position="1"/>
        <end position="54"/>
    </location>
</feature>
<dbReference type="InterPro" id="IPR007149">
    <property type="entry name" value="Leo1"/>
</dbReference>
<dbReference type="GO" id="GO:0032968">
    <property type="term" value="P:positive regulation of transcription elongation by RNA polymerase II"/>
    <property type="evidence" value="ECO:0007669"/>
    <property type="project" value="TreeGrafter"/>
</dbReference>
<dbReference type="RefSeq" id="XP_067076120.1">
    <property type="nucleotide sequence ID" value="XM_067220019.1"/>
</dbReference>
<accession>A0A1G4HYS7</accession>
<protein>
    <submittedName>
        <fullName evidence="2">RNA polymerase-associated protein LEO1, putative</fullName>
    </submittedName>
</protein>
<organism evidence="2 3">
    <name type="scientific">Trypanosoma equiperdum</name>
    <dbReference type="NCBI Taxonomy" id="5694"/>
    <lineage>
        <taxon>Eukaryota</taxon>
        <taxon>Discoba</taxon>
        <taxon>Euglenozoa</taxon>
        <taxon>Kinetoplastea</taxon>
        <taxon>Metakinetoplastina</taxon>
        <taxon>Trypanosomatida</taxon>
        <taxon>Trypanosomatidae</taxon>
        <taxon>Trypanosoma</taxon>
    </lineage>
</organism>
<feature type="region of interest" description="Disordered" evidence="1">
    <location>
        <begin position="436"/>
        <end position="461"/>
    </location>
</feature>
<evidence type="ECO:0000313" key="3">
    <source>
        <dbReference type="Proteomes" id="UP000195570"/>
    </source>
</evidence>